<dbReference type="AlphaFoldDB" id="A0AA37SQT8"/>
<evidence type="ECO:0008006" key="4">
    <source>
        <dbReference type="Google" id="ProtNLM"/>
    </source>
</evidence>
<sequence>MKKFILKFAVLVLCVFSTVIVFGQKNQDTIKVVQFSGLVVTEQGGDVVPLPYTNIGVKGTSRGTVSEINGFFSLVGKVGETVVFSHLGYQTVEFLIPDTIRNNMYSFIQIMSQDSILLPTAVIYPWPSREYFDIEFLAIDVSDEMQERAKRNLASNALSKLRETVPVDGTEAGNFYLKEQAAATYSAGQFKPQKIFDLVAWSKFIKAWKRGDFKRKKSDDN</sequence>
<gene>
    <name evidence="2" type="ORF">GCM10007940_38170</name>
</gene>
<accession>A0AA37SQT8</accession>
<dbReference type="Proteomes" id="UP001156666">
    <property type="component" value="Unassembled WGS sequence"/>
</dbReference>
<dbReference type="EMBL" id="BSOH01000027">
    <property type="protein sequence ID" value="GLR19201.1"/>
    <property type="molecule type" value="Genomic_DNA"/>
</dbReference>
<protein>
    <recommendedName>
        <fullName evidence="4">Carboxypeptidase-like regulatory domain-containing protein</fullName>
    </recommendedName>
</protein>
<organism evidence="2 3">
    <name type="scientific">Portibacter lacus</name>
    <dbReference type="NCBI Taxonomy" id="1099794"/>
    <lineage>
        <taxon>Bacteria</taxon>
        <taxon>Pseudomonadati</taxon>
        <taxon>Bacteroidota</taxon>
        <taxon>Saprospiria</taxon>
        <taxon>Saprospirales</taxon>
        <taxon>Haliscomenobacteraceae</taxon>
        <taxon>Portibacter</taxon>
    </lineage>
</organism>
<comment type="caution">
    <text evidence="2">The sequence shown here is derived from an EMBL/GenBank/DDBJ whole genome shotgun (WGS) entry which is preliminary data.</text>
</comment>
<proteinExistence type="predicted"/>
<feature type="signal peptide" evidence="1">
    <location>
        <begin position="1"/>
        <end position="23"/>
    </location>
</feature>
<dbReference type="SUPFAM" id="SSF49464">
    <property type="entry name" value="Carboxypeptidase regulatory domain-like"/>
    <property type="match status" value="1"/>
</dbReference>
<keyword evidence="3" id="KW-1185">Reference proteome</keyword>
<feature type="chain" id="PRO_5041386878" description="Carboxypeptidase-like regulatory domain-containing protein" evidence="1">
    <location>
        <begin position="24"/>
        <end position="221"/>
    </location>
</feature>
<reference evidence="2" key="2">
    <citation type="submission" date="2023-01" db="EMBL/GenBank/DDBJ databases">
        <title>Draft genome sequence of Portibacter lacus strain NBRC 108769.</title>
        <authorList>
            <person name="Sun Q."/>
            <person name="Mori K."/>
        </authorList>
    </citation>
    <scope>NUCLEOTIDE SEQUENCE</scope>
    <source>
        <strain evidence="2">NBRC 108769</strain>
    </source>
</reference>
<name>A0AA37SQT8_9BACT</name>
<keyword evidence="1" id="KW-0732">Signal</keyword>
<reference evidence="2" key="1">
    <citation type="journal article" date="2014" name="Int. J. Syst. Evol. Microbiol.">
        <title>Complete genome sequence of Corynebacterium casei LMG S-19264T (=DSM 44701T), isolated from a smear-ripened cheese.</title>
        <authorList>
            <consortium name="US DOE Joint Genome Institute (JGI-PGF)"/>
            <person name="Walter F."/>
            <person name="Albersmeier A."/>
            <person name="Kalinowski J."/>
            <person name="Ruckert C."/>
        </authorList>
    </citation>
    <scope>NUCLEOTIDE SEQUENCE</scope>
    <source>
        <strain evidence="2">NBRC 108769</strain>
    </source>
</reference>
<evidence type="ECO:0000256" key="1">
    <source>
        <dbReference type="SAM" id="SignalP"/>
    </source>
</evidence>
<dbReference type="InterPro" id="IPR008969">
    <property type="entry name" value="CarboxyPept-like_regulatory"/>
</dbReference>
<dbReference type="Pfam" id="PF13715">
    <property type="entry name" value="CarbopepD_reg_2"/>
    <property type="match status" value="1"/>
</dbReference>
<dbReference type="RefSeq" id="WP_235292111.1">
    <property type="nucleotide sequence ID" value="NZ_BSOH01000027.1"/>
</dbReference>
<evidence type="ECO:0000313" key="3">
    <source>
        <dbReference type="Proteomes" id="UP001156666"/>
    </source>
</evidence>
<evidence type="ECO:0000313" key="2">
    <source>
        <dbReference type="EMBL" id="GLR19201.1"/>
    </source>
</evidence>